<dbReference type="PANTHER" id="PTHR14186:SF14">
    <property type="entry name" value="KAZAL-TYPE SERINE PROTEASE INHIBITOR DOMAIN-CONTAINING PROTEIN 1"/>
    <property type="match status" value="1"/>
</dbReference>
<evidence type="ECO:0000256" key="2">
    <source>
        <dbReference type="ARBA" id="ARBA00022525"/>
    </source>
</evidence>
<dbReference type="GO" id="GO:0005615">
    <property type="term" value="C:extracellular space"/>
    <property type="evidence" value="ECO:0007669"/>
    <property type="project" value="TreeGrafter"/>
</dbReference>
<evidence type="ECO:0000259" key="10">
    <source>
        <dbReference type="PROSITE" id="PS51465"/>
    </source>
</evidence>
<keyword evidence="5" id="KW-0393">Immunoglobulin domain</keyword>
<dbReference type="PROSITE" id="PS51323">
    <property type="entry name" value="IGFBP_N_2"/>
    <property type="match status" value="1"/>
</dbReference>
<feature type="chain" id="PRO_5019451993" description="Kazal-type serine protease inhibitor domain-containing protein 1" evidence="7">
    <location>
        <begin position="20"/>
        <end position="294"/>
    </location>
</feature>
<dbReference type="PIRSF" id="PIRSF018239">
    <property type="entry name" value="IGFBP_rP_mac25"/>
    <property type="match status" value="1"/>
</dbReference>
<dbReference type="Proteomes" id="UP000287033">
    <property type="component" value="Unassembled WGS sequence"/>
</dbReference>
<dbReference type="PROSITE" id="PS50835">
    <property type="entry name" value="IG_LIKE"/>
    <property type="match status" value="1"/>
</dbReference>
<feature type="region of interest" description="Disordered" evidence="6">
    <location>
        <begin position="273"/>
        <end position="294"/>
    </location>
</feature>
<dbReference type="FunFam" id="2.60.40.10:FF:000032">
    <property type="entry name" value="palladin isoform X1"/>
    <property type="match status" value="1"/>
</dbReference>
<evidence type="ECO:0000313" key="11">
    <source>
        <dbReference type="EMBL" id="GCC33799.1"/>
    </source>
</evidence>
<dbReference type="InterPro" id="IPR002350">
    <property type="entry name" value="Kazal_dom"/>
</dbReference>
<dbReference type="CDD" id="cd00104">
    <property type="entry name" value="KAZAL_FS"/>
    <property type="match status" value="1"/>
</dbReference>
<keyword evidence="4" id="KW-1015">Disulfide bond</keyword>
<dbReference type="InterPro" id="IPR036058">
    <property type="entry name" value="Kazal_dom_sf"/>
</dbReference>
<dbReference type="Pfam" id="PF00219">
    <property type="entry name" value="IGFBP"/>
    <property type="match status" value="1"/>
</dbReference>
<evidence type="ECO:0000256" key="6">
    <source>
        <dbReference type="SAM" id="MobiDB-lite"/>
    </source>
</evidence>
<organism evidence="11 12">
    <name type="scientific">Chiloscyllium punctatum</name>
    <name type="common">Brownbanded bambooshark</name>
    <name type="synonym">Hemiscyllium punctatum</name>
    <dbReference type="NCBI Taxonomy" id="137246"/>
    <lineage>
        <taxon>Eukaryota</taxon>
        <taxon>Metazoa</taxon>
        <taxon>Chordata</taxon>
        <taxon>Craniata</taxon>
        <taxon>Vertebrata</taxon>
        <taxon>Chondrichthyes</taxon>
        <taxon>Elasmobranchii</taxon>
        <taxon>Galeomorphii</taxon>
        <taxon>Galeoidea</taxon>
        <taxon>Orectolobiformes</taxon>
        <taxon>Hemiscylliidae</taxon>
        <taxon>Chiloscyllium</taxon>
    </lineage>
</organism>
<evidence type="ECO:0000259" key="9">
    <source>
        <dbReference type="PROSITE" id="PS51323"/>
    </source>
</evidence>
<feature type="domain" description="Kazal-like" evidence="10">
    <location>
        <begin position="108"/>
        <end position="154"/>
    </location>
</feature>
<dbReference type="Gene3D" id="3.30.60.30">
    <property type="match status" value="1"/>
</dbReference>
<dbReference type="InterPro" id="IPR000867">
    <property type="entry name" value="IGFBP-like"/>
</dbReference>
<dbReference type="SUPFAM" id="SSF48726">
    <property type="entry name" value="Immunoglobulin"/>
    <property type="match status" value="1"/>
</dbReference>
<feature type="signal peptide" evidence="7">
    <location>
        <begin position="1"/>
        <end position="19"/>
    </location>
</feature>
<dbReference type="SUPFAM" id="SSF57184">
    <property type="entry name" value="Growth factor receptor domain"/>
    <property type="match status" value="1"/>
</dbReference>
<comment type="caution">
    <text evidence="11">The sequence shown here is derived from an EMBL/GenBank/DDBJ whole genome shotgun (WGS) entry which is preliminary data.</text>
</comment>
<comment type="subcellular location">
    <subcellularLocation>
        <location evidence="1">Secreted</location>
    </subcellularLocation>
</comment>
<dbReference type="OrthoDB" id="10029006at2759"/>
<proteinExistence type="predicted"/>
<dbReference type="OMA" id="CHTKNKH"/>
<dbReference type="SUPFAM" id="SSF100895">
    <property type="entry name" value="Kazal-type serine protease inhibitors"/>
    <property type="match status" value="1"/>
</dbReference>
<name>A0A401STS3_CHIPU</name>
<evidence type="ECO:0008006" key="13">
    <source>
        <dbReference type="Google" id="ProtNLM"/>
    </source>
</evidence>
<dbReference type="GO" id="GO:0009966">
    <property type="term" value="P:regulation of signal transduction"/>
    <property type="evidence" value="ECO:0007669"/>
    <property type="project" value="TreeGrafter"/>
</dbReference>
<keyword evidence="3 7" id="KW-0732">Signal</keyword>
<sequence>MNSVLPAVVILLLAQGVQTLPSLYHRSWLRLLQEGDSCEVCQQDLCPEPHGCAAGTVLDACDCCLECGNAEGQICDLDNTNHFYGRCGQDLDCLLDTSGASFGEILEPQCTCRSQESVCGSDGRTYSNICSFKEVSYRNRESTLSLAHMGPCETVPWITTPPRDVHNITGNDIIFGCEVLAYPMALVEWRKKGNENFLPGDDAHISIQARGGPARYGITGWLQIQGLKKSDEGIYTCYTRNKYGEAFASAHLRVYDPDSPIAMKMSLKRQDRNYIGGEEEDENDDYNISGDDEY</sequence>
<dbReference type="GO" id="GO:0001558">
    <property type="term" value="P:regulation of cell growth"/>
    <property type="evidence" value="ECO:0007669"/>
    <property type="project" value="InterPro"/>
</dbReference>
<evidence type="ECO:0000256" key="3">
    <source>
        <dbReference type="ARBA" id="ARBA00022729"/>
    </source>
</evidence>
<dbReference type="Gene3D" id="2.60.40.10">
    <property type="entry name" value="Immunoglobulins"/>
    <property type="match status" value="1"/>
</dbReference>
<dbReference type="InterPro" id="IPR007110">
    <property type="entry name" value="Ig-like_dom"/>
</dbReference>
<reference evidence="11 12" key="1">
    <citation type="journal article" date="2018" name="Nat. Ecol. Evol.">
        <title>Shark genomes provide insights into elasmobranch evolution and the origin of vertebrates.</title>
        <authorList>
            <person name="Hara Y"/>
            <person name="Yamaguchi K"/>
            <person name="Onimaru K"/>
            <person name="Kadota M"/>
            <person name="Koyanagi M"/>
            <person name="Keeley SD"/>
            <person name="Tatsumi K"/>
            <person name="Tanaka K"/>
            <person name="Motone F"/>
            <person name="Kageyama Y"/>
            <person name="Nozu R"/>
            <person name="Adachi N"/>
            <person name="Nishimura O"/>
            <person name="Nakagawa R"/>
            <person name="Tanegashima C"/>
            <person name="Kiyatake I"/>
            <person name="Matsumoto R"/>
            <person name="Murakumo K"/>
            <person name="Nishida K"/>
            <person name="Terakita A"/>
            <person name="Kuratani S"/>
            <person name="Sato K"/>
            <person name="Hyodo S Kuraku.S."/>
        </authorList>
    </citation>
    <scope>NUCLEOTIDE SEQUENCE [LARGE SCALE GENOMIC DNA]</scope>
</reference>
<dbReference type="SMART" id="SM00408">
    <property type="entry name" value="IGc2"/>
    <property type="match status" value="1"/>
</dbReference>
<dbReference type="InterPro" id="IPR036179">
    <property type="entry name" value="Ig-like_dom_sf"/>
</dbReference>
<dbReference type="PROSITE" id="PS51465">
    <property type="entry name" value="KAZAL_2"/>
    <property type="match status" value="1"/>
</dbReference>
<dbReference type="Pfam" id="PF07679">
    <property type="entry name" value="I-set"/>
    <property type="match status" value="1"/>
</dbReference>
<feature type="domain" description="Ig-like" evidence="8">
    <location>
        <begin position="156"/>
        <end position="253"/>
    </location>
</feature>
<evidence type="ECO:0000256" key="4">
    <source>
        <dbReference type="ARBA" id="ARBA00023157"/>
    </source>
</evidence>
<feature type="compositionally biased region" description="Acidic residues" evidence="6">
    <location>
        <begin position="277"/>
        <end position="294"/>
    </location>
</feature>
<evidence type="ECO:0000256" key="5">
    <source>
        <dbReference type="ARBA" id="ARBA00023319"/>
    </source>
</evidence>
<dbReference type="PANTHER" id="PTHR14186">
    <property type="entry name" value="INSULIN-LIKE GROWTH FACTOR BINDING PROTEIN-RELATED"/>
    <property type="match status" value="1"/>
</dbReference>
<dbReference type="InterPro" id="IPR003599">
    <property type="entry name" value="Ig_sub"/>
</dbReference>
<keyword evidence="12" id="KW-1185">Reference proteome</keyword>
<evidence type="ECO:0000256" key="7">
    <source>
        <dbReference type="SAM" id="SignalP"/>
    </source>
</evidence>
<keyword evidence="2" id="KW-0964">Secreted</keyword>
<evidence type="ECO:0000259" key="8">
    <source>
        <dbReference type="PROSITE" id="PS50835"/>
    </source>
</evidence>
<protein>
    <recommendedName>
        <fullName evidence="13">Kazal-type serine protease inhibitor domain-containing protein 1</fullName>
    </recommendedName>
</protein>
<accession>A0A401STS3</accession>
<gene>
    <name evidence="11" type="ORF">chiPu_0012270</name>
</gene>
<dbReference type="Gene3D" id="4.10.40.20">
    <property type="match status" value="1"/>
</dbReference>
<dbReference type="InterPro" id="IPR009030">
    <property type="entry name" value="Growth_fac_rcpt_cys_sf"/>
</dbReference>
<dbReference type="GO" id="GO:0005520">
    <property type="term" value="F:insulin-like growth factor binding"/>
    <property type="evidence" value="ECO:0007669"/>
    <property type="project" value="InterPro"/>
</dbReference>
<dbReference type="SMART" id="SM00280">
    <property type="entry name" value="KAZAL"/>
    <property type="match status" value="1"/>
</dbReference>
<dbReference type="InterPro" id="IPR011390">
    <property type="entry name" value="IGFBP_rP_mac25"/>
</dbReference>
<dbReference type="AlphaFoldDB" id="A0A401STS3"/>
<dbReference type="EMBL" id="BEZZ01000545">
    <property type="protein sequence ID" value="GCC33799.1"/>
    <property type="molecule type" value="Genomic_DNA"/>
</dbReference>
<dbReference type="SMART" id="SM00409">
    <property type="entry name" value="IG"/>
    <property type="match status" value="1"/>
</dbReference>
<evidence type="ECO:0000313" key="12">
    <source>
        <dbReference type="Proteomes" id="UP000287033"/>
    </source>
</evidence>
<dbReference type="InterPro" id="IPR013783">
    <property type="entry name" value="Ig-like_fold"/>
</dbReference>
<feature type="domain" description="IGFBP N-terminal" evidence="9">
    <location>
        <begin position="34"/>
        <end position="113"/>
    </location>
</feature>
<dbReference type="InterPro" id="IPR003598">
    <property type="entry name" value="Ig_sub2"/>
</dbReference>
<dbReference type="Pfam" id="PF00050">
    <property type="entry name" value="Kazal_1"/>
    <property type="match status" value="1"/>
</dbReference>
<dbReference type="InterPro" id="IPR013098">
    <property type="entry name" value="Ig_I-set"/>
</dbReference>
<evidence type="ECO:0000256" key="1">
    <source>
        <dbReference type="ARBA" id="ARBA00004613"/>
    </source>
</evidence>